<proteinExistence type="predicted"/>
<organism evidence="1 2">
    <name type="scientific">Apiospora arundinis</name>
    <dbReference type="NCBI Taxonomy" id="335852"/>
    <lineage>
        <taxon>Eukaryota</taxon>
        <taxon>Fungi</taxon>
        <taxon>Dikarya</taxon>
        <taxon>Ascomycota</taxon>
        <taxon>Pezizomycotina</taxon>
        <taxon>Sordariomycetes</taxon>
        <taxon>Xylariomycetidae</taxon>
        <taxon>Amphisphaeriales</taxon>
        <taxon>Apiosporaceae</taxon>
        <taxon>Apiospora</taxon>
    </lineage>
</organism>
<protein>
    <submittedName>
        <fullName evidence="1">Uncharacterized protein</fullName>
    </submittedName>
</protein>
<comment type="caution">
    <text evidence="1">The sequence shown here is derived from an EMBL/GenBank/DDBJ whole genome shotgun (WGS) entry which is preliminary data.</text>
</comment>
<evidence type="ECO:0000313" key="1">
    <source>
        <dbReference type="EMBL" id="KAK8859995.1"/>
    </source>
</evidence>
<gene>
    <name evidence="1" type="ORF">PGQ11_010729</name>
</gene>
<dbReference type="EMBL" id="JAPCWZ010000006">
    <property type="protein sequence ID" value="KAK8859995.1"/>
    <property type="molecule type" value="Genomic_DNA"/>
</dbReference>
<accession>A0ABR2ICL5</accession>
<dbReference type="Proteomes" id="UP001390339">
    <property type="component" value="Unassembled WGS sequence"/>
</dbReference>
<reference evidence="1 2" key="1">
    <citation type="journal article" date="2024" name="IMA Fungus">
        <title>Apiospora arundinis, a panoply of carbohydrate-active enzymes and secondary metabolites.</title>
        <authorList>
            <person name="Sorensen T."/>
            <person name="Petersen C."/>
            <person name="Muurmann A.T."/>
            <person name="Christiansen J.V."/>
            <person name="Brundto M.L."/>
            <person name="Overgaard C.K."/>
            <person name="Boysen A.T."/>
            <person name="Wollenberg R.D."/>
            <person name="Larsen T.O."/>
            <person name="Sorensen J.L."/>
            <person name="Nielsen K.L."/>
            <person name="Sondergaard T.E."/>
        </authorList>
    </citation>
    <scope>NUCLEOTIDE SEQUENCE [LARGE SCALE GENOMIC DNA]</scope>
    <source>
        <strain evidence="1 2">AAU 773</strain>
    </source>
</reference>
<name>A0ABR2ICL5_9PEZI</name>
<sequence length="73" mass="7704">MHTRVDSRRKEGEKSRVCPGNSFGPCVWAVSGPIVHQWLGSGSGGGDDGNVQPSSTTERIGNLVLESVGVGYF</sequence>
<evidence type="ECO:0000313" key="2">
    <source>
        <dbReference type="Proteomes" id="UP001390339"/>
    </source>
</evidence>
<keyword evidence="2" id="KW-1185">Reference proteome</keyword>